<gene>
    <name evidence="1" type="ORF">Krac_11796</name>
</gene>
<dbReference type="InParanoid" id="D6TDQ4"/>
<dbReference type="Proteomes" id="UP000004508">
    <property type="component" value="Unassembled WGS sequence"/>
</dbReference>
<name>D6TDQ4_KTERA</name>
<protein>
    <submittedName>
        <fullName evidence="1">Uncharacterized protein</fullName>
    </submittedName>
</protein>
<keyword evidence="2" id="KW-1185">Reference proteome</keyword>
<accession>D6TDQ4</accession>
<dbReference type="STRING" id="485913.Krac_11796"/>
<sequence>MVLLNAHYNFKKACHAFENTQHAFLKSIQSSVIAALPVRRRESNTDRC</sequence>
<organism evidence="1 2">
    <name type="scientific">Ktedonobacter racemifer DSM 44963</name>
    <dbReference type="NCBI Taxonomy" id="485913"/>
    <lineage>
        <taxon>Bacteria</taxon>
        <taxon>Bacillati</taxon>
        <taxon>Chloroflexota</taxon>
        <taxon>Ktedonobacteria</taxon>
        <taxon>Ktedonobacterales</taxon>
        <taxon>Ktedonobacteraceae</taxon>
        <taxon>Ktedonobacter</taxon>
    </lineage>
</organism>
<dbReference type="EMBL" id="ADVG01000001">
    <property type="protein sequence ID" value="EFH90186.1"/>
    <property type="molecule type" value="Genomic_DNA"/>
</dbReference>
<evidence type="ECO:0000313" key="1">
    <source>
        <dbReference type="EMBL" id="EFH90186.1"/>
    </source>
</evidence>
<dbReference type="AlphaFoldDB" id="D6TDQ4"/>
<proteinExistence type="predicted"/>
<reference evidence="1 2" key="1">
    <citation type="journal article" date="2011" name="Stand. Genomic Sci.">
        <title>Non-contiguous finished genome sequence and contextual data of the filamentous soil bacterium Ktedonobacter racemifer type strain (SOSP1-21).</title>
        <authorList>
            <person name="Chang Y.J."/>
            <person name="Land M."/>
            <person name="Hauser L."/>
            <person name="Chertkov O."/>
            <person name="Del Rio T.G."/>
            <person name="Nolan M."/>
            <person name="Copeland A."/>
            <person name="Tice H."/>
            <person name="Cheng J.F."/>
            <person name="Lucas S."/>
            <person name="Han C."/>
            <person name="Goodwin L."/>
            <person name="Pitluck S."/>
            <person name="Ivanova N."/>
            <person name="Ovchinikova G."/>
            <person name="Pati A."/>
            <person name="Chen A."/>
            <person name="Palaniappan K."/>
            <person name="Mavromatis K."/>
            <person name="Liolios K."/>
            <person name="Brettin T."/>
            <person name="Fiebig A."/>
            <person name="Rohde M."/>
            <person name="Abt B."/>
            <person name="Goker M."/>
            <person name="Detter J.C."/>
            <person name="Woyke T."/>
            <person name="Bristow J."/>
            <person name="Eisen J.A."/>
            <person name="Markowitz V."/>
            <person name="Hugenholtz P."/>
            <person name="Kyrpides N.C."/>
            <person name="Klenk H.P."/>
            <person name="Lapidus A."/>
        </authorList>
    </citation>
    <scope>NUCLEOTIDE SEQUENCE [LARGE SCALE GENOMIC DNA]</scope>
    <source>
        <strain evidence="2">DSM 44963</strain>
    </source>
</reference>
<comment type="caution">
    <text evidence="1">The sequence shown here is derived from an EMBL/GenBank/DDBJ whole genome shotgun (WGS) entry which is preliminary data.</text>
</comment>
<evidence type="ECO:0000313" key="2">
    <source>
        <dbReference type="Proteomes" id="UP000004508"/>
    </source>
</evidence>